<evidence type="ECO:0000256" key="1">
    <source>
        <dbReference type="ARBA" id="ARBA00023015"/>
    </source>
</evidence>
<dbReference type="InterPro" id="IPR000485">
    <property type="entry name" value="AsnC-type_HTH_dom"/>
</dbReference>
<dbReference type="PANTHER" id="PTHR30154">
    <property type="entry name" value="LEUCINE-RESPONSIVE REGULATORY PROTEIN"/>
    <property type="match status" value="1"/>
</dbReference>
<dbReference type="AlphaFoldDB" id="A0A4R4VQH2"/>
<keyword evidence="6" id="KW-1185">Reference proteome</keyword>
<dbReference type="InterPro" id="IPR036390">
    <property type="entry name" value="WH_DNA-bd_sf"/>
</dbReference>
<comment type="caution">
    <text evidence="5">The sequence shown here is derived from an EMBL/GenBank/DDBJ whole genome shotgun (WGS) entry which is preliminary data.</text>
</comment>
<dbReference type="GO" id="GO:0043565">
    <property type="term" value="F:sequence-specific DNA binding"/>
    <property type="evidence" value="ECO:0007669"/>
    <property type="project" value="InterPro"/>
</dbReference>
<dbReference type="Pfam" id="PF13412">
    <property type="entry name" value="HTH_24"/>
    <property type="match status" value="1"/>
</dbReference>
<dbReference type="InterPro" id="IPR036388">
    <property type="entry name" value="WH-like_DNA-bd_sf"/>
</dbReference>
<keyword evidence="2" id="KW-0238">DNA-binding</keyword>
<evidence type="ECO:0000256" key="2">
    <source>
        <dbReference type="ARBA" id="ARBA00023125"/>
    </source>
</evidence>
<dbReference type="SUPFAM" id="SSF54909">
    <property type="entry name" value="Dimeric alpha+beta barrel"/>
    <property type="match status" value="1"/>
</dbReference>
<dbReference type="InterPro" id="IPR011008">
    <property type="entry name" value="Dimeric_a/b-barrel"/>
</dbReference>
<protein>
    <submittedName>
        <fullName evidence="5">Lrp/AsnC family transcriptional regulator</fullName>
    </submittedName>
</protein>
<organism evidence="5 6">
    <name type="scientific">Saccharopolyspora terrae</name>
    <dbReference type="NCBI Taxonomy" id="2530384"/>
    <lineage>
        <taxon>Bacteria</taxon>
        <taxon>Bacillati</taxon>
        <taxon>Actinomycetota</taxon>
        <taxon>Actinomycetes</taxon>
        <taxon>Pseudonocardiales</taxon>
        <taxon>Pseudonocardiaceae</taxon>
        <taxon>Saccharopolyspora</taxon>
    </lineage>
</organism>
<dbReference type="InterPro" id="IPR019887">
    <property type="entry name" value="Tscrpt_reg_AsnC/Lrp_C"/>
</dbReference>
<evidence type="ECO:0000256" key="3">
    <source>
        <dbReference type="ARBA" id="ARBA00023163"/>
    </source>
</evidence>
<dbReference type="PROSITE" id="PS50956">
    <property type="entry name" value="HTH_ASNC_2"/>
    <property type="match status" value="1"/>
</dbReference>
<accession>A0A4R4VQH2</accession>
<dbReference type="GO" id="GO:0043200">
    <property type="term" value="P:response to amino acid"/>
    <property type="evidence" value="ECO:0007669"/>
    <property type="project" value="TreeGrafter"/>
</dbReference>
<dbReference type="InterPro" id="IPR019888">
    <property type="entry name" value="Tscrpt_reg_AsnC-like"/>
</dbReference>
<dbReference type="Gene3D" id="1.10.10.10">
    <property type="entry name" value="Winged helix-like DNA-binding domain superfamily/Winged helix DNA-binding domain"/>
    <property type="match status" value="1"/>
</dbReference>
<dbReference type="SUPFAM" id="SSF46785">
    <property type="entry name" value="Winged helix' DNA-binding domain"/>
    <property type="match status" value="1"/>
</dbReference>
<dbReference type="PANTHER" id="PTHR30154:SF34">
    <property type="entry name" value="TRANSCRIPTIONAL REGULATOR AZLB"/>
    <property type="match status" value="1"/>
</dbReference>
<dbReference type="Pfam" id="PF01037">
    <property type="entry name" value="AsnC_trans_reg"/>
    <property type="match status" value="1"/>
</dbReference>
<dbReference type="SMART" id="SM00344">
    <property type="entry name" value="HTH_ASNC"/>
    <property type="match status" value="1"/>
</dbReference>
<sequence>MCRAPHLTWGFVCAFRARGDPPTSRSVPLVNEIDALDARILLALDDDPDQTILGLSRELGVARNTVHARLRKLGHDGVIGDFSRRVDPVALGYDLVAFVSMQISQTKQPVTTTALRELPEVIEIHATSGDADLMVKVVARDTQDLNRITNEILGIDGVERTSTAISLHEAMTTRMRGLLEVAARTS</sequence>
<name>A0A4R4VQH2_9PSEU</name>
<evidence type="ECO:0000313" key="6">
    <source>
        <dbReference type="Proteomes" id="UP000295674"/>
    </source>
</evidence>
<keyword evidence="1" id="KW-0805">Transcription regulation</keyword>
<reference evidence="5 6" key="1">
    <citation type="submission" date="2019-03" db="EMBL/GenBank/DDBJ databases">
        <title>Draft genome sequences of novel Actinobacteria.</title>
        <authorList>
            <person name="Sahin N."/>
            <person name="Ay H."/>
            <person name="Saygin H."/>
        </authorList>
    </citation>
    <scope>NUCLEOTIDE SEQUENCE [LARGE SCALE GENOMIC DNA]</scope>
    <source>
        <strain evidence="5 6">16K309</strain>
    </source>
</reference>
<evidence type="ECO:0000313" key="5">
    <source>
        <dbReference type="EMBL" id="TDD07421.1"/>
    </source>
</evidence>
<keyword evidence="3" id="KW-0804">Transcription</keyword>
<feature type="domain" description="HTH asnC-type" evidence="4">
    <location>
        <begin position="33"/>
        <end position="94"/>
    </location>
</feature>
<gene>
    <name evidence="5" type="ORF">E1181_10035</name>
</gene>
<dbReference type="Proteomes" id="UP000295674">
    <property type="component" value="Unassembled WGS sequence"/>
</dbReference>
<dbReference type="GO" id="GO:0005829">
    <property type="term" value="C:cytosol"/>
    <property type="evidence" value="ECO:0007669"/>
    <property type="project" value="TreeGrafter"/>
</dbReference>
<dbReference type="EMBL" id="SMKS01000011">
    <property type="protein sequence ID" value="TDD07421.1"/>
    <property type="molecule type" value="Genomic_DNA"/>
</dbReference>
<evidence type="ECO:0000259" key="4">
    <source>
        <dbReference type="PROSITE" id="PS50956"/>
    </source>
</evidence>
<dbReference type="OrthoDB" id="9809462at2"/>
<proteinExistence type="predicted"/>
<dbReference type="Gene3D" id="3.30.70.920">
    <property type="match status" value="1"/>
</dbReference>